<protein>
    <recommendedName>
        <fullName evidence="2">SHSP domain-containing protein</fullName>
    </recommendedName>
</protein>
<dbReference type="InterPro" id="IPR008978">
    <property type="entry name" value="HSP20-like_chaperone"/>
</dbReference>
<dbReference type="PANTHER" id="PTHR46991:SF37">
    <property type="entry name" value="57 KDA HEAT SHOCK PROTEIN-RELATED"/>
    <property type="match status" value="1"/>
</dbReference>
<evidence type="ECO:0000259" key="2">
    <source>
        <dbReference type="PROSITE" id="PS01031"/>
    </source>
</evidence>
<evidence type="ECO:0000313" key="4">
    <source>
        <dbReference type="Proteomes" id="UP000029121"/>
    </source>
</evidence>
<reference evidence="4" key="1">
    <citation type="journal article" date="2013" name="Nat. Genet.">
        <title>The Capsella rubella genome and the genomic consequences of rapid mating system evolution.</title>
        <authorList>
            <person name="Slotte T."/>
            <person name="Hazzouri K.M."/>
            <person name="Agren J.A."/>
            <person name="Koenig D."/>
            <person name="Maumus F."/>
            <person name="Guo Y.L."/>
            <person name="Steige K."/>
            <person name="Platts A.E."/>
            <person name="Escobar J.S."/>
            <person name="Newman L.K."/>
            <person name="Wang W."/>
            <person name="Mandakova T."/>
            <person name="Vello E."/>
            <person name="Smith L.M."/>
            <person name="Henz S.R."/>
            <person name="Steffen J."/>
            <person name="Takuno S."/>
            <person name="Brandvain Y."/>
            <person name="Coop G."/>
            <person name="Andolfatto P."/>
            <person name="Hu T.T."/>
            <person name="Blanchette M."/>
            <person name="Clark R.M."/>
            <person name="Quesneville H."/>
            <person name="Nordborg M."/>
            <person name="Gaut B.S."/>
            <person name="Lysak M.A."/>
            <person name="Jenkins J."/>
            <person name="Grimwood J."/>
            <person name="Chapman J."/>
            <person name="Prochnik S."/>
            <person name="Shu S."/>
            <person name="Rokhsar D."/>
            <person name="Schmutz J."/>
            <person name="Weigel D."/>
            <person name="Wright S.I."/>
        </authorList>
    </citation>
    <scope>NUCLEOTIDE SEQUENCE [LARGE SCALE GENOMIC DNA]</scope>
    <source>
        <strain evidence="4">cv. Monte Gargano</strain>
    </source>
</reference>
<dbReference type="Proteomes" id="UP000029121">
    <property type="component" value="Unassembled WGS sequence"/>
</dbReference>
<name>R0F639_9BRAS</name>
<sequence length="254" mass="27778">MPIFHILPVPQSPQKGFYAVNNPYQASGPKGFTEFKYTEENRDLYVKLDFPGVTKESLVVRLEPSEKTVIVTGDAPKESPHDSSHRKYGTATGLICDCCVISNIESFVENGVVRLLLSKKKTNLHHTHTFCTYAADGRPLGCRGIDPLDPAFTGPIIVPHPSVLKGSKSAYELKQLPNGGLFLRIDMPGVPKDRFSMVVDGDGVVTVVGRAPAIMHDSCGRNYVGKVALVPRGYDGRRIEINAKHGVVRLIITP</sequence>
<dbReference type="PROSITE" id="PS01031">
    <property type="entry name" value="SHSP"/>
    <property type="match status" value="1"/>
</dbReference>
<dbReference type="PANTHER" id="PTHR46991">
    <property type="entry name" value="23.5 KDA HEAT SHOCK PROTEIN, MITOCHONDRIAL"/>
    <property type="match status" value="1"/>
</dbReference>
<comment type="similarity">
    <text evidence="1">Belongs to the small heat shock protein (HSP20) family.</text>
</comment>
<dbReference type="AlphaFoldDB" id="R0F639"/>
<dbReference type="EMBL" id="KB870811">
    <property type="protein sequence ID" value="EOA17287.1"/>
    <property type="molecule type" value="Genomic_DNA"/>
</dbReference>
<organism evidence="3 4">
    <name type="scientific">Capsella rubella</name>
    <dbReference type="NCBI Taxonomy" id="81985"/>
    <lineage>
        <taxon>Eukaryota</taxon>
        <taxon>Viridiplantae</taxon>
        <taxon>Streptophyta</taxon>
        <taxon>Embryophyta</taxon>
        <taxon>Tracheophyta</taxon>
        <taxon>Spermatophyta</taxon>
        <taxon>Magnoliopsida</taxon>
        <taxon>eudicotyledons</taxon>
        <taxon>Gunneridae</taxon>
        <taxon>Pentapetalae</taxon>
        <taxon>rosids</taxon>
        <taxon>malvids</taxon>
        <taxon>Brassicales</taxon>
        <taxon>Brassicaceae</taxon>
        <taxon>Camelineae</taxon>
        <taxon>Capsella</taxon>
    </lineage>
</organism>
<keyword evidence="4" id="KW-1185">Reference proteome</keyword>
<evidence type="ECO:0000256" key="1">
    <source>
        <dbReference type="PROSITE-ProRule" id="PRU00285"/>
    </source>
</evidence>
<proteinExistence type="inferred from homology"/>
<dbReference type="STRING" id="81985.R0F639"/>
<feature type="domain" description="SHSP" evidence="2">
    <location>
        <begin position="26"/>
        <end position="136"/>
    </location>
</feature>
<dbReference type="SUPFAM" id="SSF49764">
    <property type="entry name" value="HSP20-like chaperones"/>
    <property type="match status" value="2"/>
</dbReference>
<gene>
    <name evidence="3" type="ORF">CARUB_v10005559mg</name>
</gene>
<dbReference type="InterPro" id="IPR044656">
    <property type="entry name" value="HSP14.7/HSP23.5/HSP23.6-like"/>
</dbReference>
<dbReference type="Gene3D" id="2.60.40.790">
    <property type="match status" value="1"/>
</dbReference>
<dbReference type="InterPro" id="IPR002068">
    <property type="entry name" value="A-crystallin/Hsp20_dom"/>
</dbReference>
<accession>R0F639</accession>
<evidence type="ECO:0000313" key="3">
    <source>
        <dbReference type="EMBL" id="EOA17287.1"/>
    </source>
</evidence>